<keyword evidence="2" id="KW-1185">Reference proteome</keyword>
<accession>A0A8R1YSV2</accession>
<name>A0A2A6CFN8_PRIPA</name>
<dbReference type="EnsemblMetazoa" id="PPA38413.1">
    <property type="protein sequence ID" value="PPA38413.1"/>
    <property type="gene ID" value="WBGene00276782"/>
</dbReference>
<dbReference type="Proteomes" id="UP000005239">
    <property type="component" value="Unassembled WGS sequence"/>
</dbReference>
<reference evidence="2" key="1">
    <citation type="journal article" date="2008" name="Nat. Genet.">
        <title>The Pristionchus pacificus genome provides a unique perspective on nematode lifestyle and parasitism.</title>
        <authorList>
            <person name="Dieterich C."/>
            <person name="Clifton S.W."/>
            <person name="Schuster L.N."/>
            <person name="Chinwalla A."/>
            <person name="Delehaunty K."/>
            <person name="Dinkelacker I."/>
            <person name="Fulton L."/>
            <person name="Fulton R."/>
            <person name="Godfrey J."/>
            <person name="Minx P."/>
            <person name="Mitreva M."/>
            <person name="Roeseler W."/>
            <person name="Tian H."/>
            <person name="Witte H."/>
            <person name="Yang S.P."/>
            <person name="Wilson R.K."/>
            <person name="Sommer R.J."/>
        </authorList>
    </citation>
    <scope>NUCLEOTIDE SEQUENCE [LARGE SCALE GENOMIC DNA]</scope>
    <source>
        <strain evidence="2">PS312</strain>
    </source>
</reference>
<organism evidence="1 2">
    <name type="scientific">Pristionchus pacificus</name>
    <name type="common">Parasitic nematode worm</name>
    <dbReference type="NCBI Taxonomy" id="54126"/>
    <lineage>
        <taxon>Eukaryota</taxon>
        <taxon>Metazoa</taxon>
        <taxon>Ecdysozoa</taxon>
        <taxon>Nematoda</taxon>
        <taxon>Chromadorea</taxon>
        <taxon>Rhabditida</taxon>
        <taxon>Rhabditina</taxon>
        <taxon>Diplogasteromorpha</taxon>
        <taxon>Diplogasteroidea</taxon>
        <taxon>Neodiplogasteridae</taxon>
        <taxon>Pristionchus</taxon>
    </lineage>
</organism>
<gene>
    <name evidence="1" type="primary">WBGene00276782</name>
</gene>
<protein>
    <submittedName>
        <fullName evidence="1">Uncharacterized protein</fullName>
    </submittedName>
</protein>
<sequence>MSRNGTTQVLDHANLRISDAANEGPLKTPGRRGLDIRNPNVLKTAEKSKLGLSGTATPSRMAPVQIRAPLKSKLIVFEDAASPVNEKEADEEDDEEIDTCAPLTNGERTMLLKSMRADHTILPDEDLELEDYEDDEEKEEEEGGVERYFKSVYNLADNFDALWEESTVEAHDSDTEIETCELNTNQGPEYELAQWRFFVEKMKEREIQLVEDDEYLAMEKKWAETEGCWSDEENDENNQSI</sequence>
<evidence type="ECO:0000313" key="2">
    <source>
        <dbReference type="Proteomes" id="UP000005239"/>
    </source>
</evidence>
<evidence type="ECO:0000313" key="1">
    <source>
        <dbReference type="EnsemblMetazoa" id="PPA38413.1"/>
    </source>
</evidence>
<reference evidence="1" key="2">
    <citation type="submission" date="2022-06" db="UniProtKB">
        <authorList>
            <consortium name="EnsemblMetazoa"/>
        </authorList>
    </citation>
    <scope>IDENTIFICATION</scope>
    <source>
        <strain evidence="1">PS312</strain>
    </source>
</reference>
<proteinExistence type="predicted"/>
<dbReference type="AlphaFoldDB" id="A0A2A6CFN8"/>
<accession>A0A2A6CFN8</accession>